<evidence type="ECO:0000313" key="2">
    <source>
        <dbReference type="Proteomes" id="UP001642487"/>
    </source>
</evidence>
<sequence length="83" mass="9964">MWTCCGYYMQNTNLGRIQPQKLVQQGFTLTHLTSSLLNSQFPHMKISKQFSNKLKKKKRKPSKFYKYLLQFCKIHHQLHNLFS</sequence>
<dbReference type="EMBL" id="OZ021743">
    <property type="protein sequence ID" value="CAK9329776.1"/>
    <property type="molecule type" value="Genomic_DNA"/>
</dbReference>
<protein>
    <submittedName>
        <fullName evidence="1">Uncharacterized protein</fullName>
    </submittedName>
</protein>
<reference evidence="1 2" key="1">
    <citation type="submission" date="2024-03" db="EMBL/GenBank/DDBJ databases">
        <authorList>
            <person name="Gkanogiannis A."/>
            <person name="Becerra Lopez-Lavalle L."/>
        </authorList>
    </citation>
    <scope>NUCLEOTIDE SEQUENCE [LARGE SCALE GENOMIC DNA]</scope>
</reference>
<name>A0ABP0ZAJ5_9ROSI</name>
<keyword evidence="2" id="KW-1185">Reference proteome</keyword>
<dbReference type="Proteomes" id="UP001642487">
    <property type="component" value="Chromosome 9"/>
</dbReference>
<organism evidence="1 2">
    <name type="scientific">Citrullus colocynthis</name>
    <name type="common">colocynth</name>
    <dbReference type="NCBI Taxonomy" id="252529"/>
    <lineage>
        <taxon>Eukaryota</taxon>
        <taxon>Viridiplantae</taxon>
        <taxon>Streptophyta</taxon>
        <taxon>Embryophyta</taxon>
        <taxon>Tracheophyta</taxon>
        <taxon>Spermatophyta</taxon>
        <taxon>Magnoliopsida</taxon>
        <taxon>eudicotyledons</taxon>
        <taxon>Gunneridae</taxon>
        <taxon>Pentapetalae</taxon>
        <taxon>rosids</taxon>
        <taxon>fabids</taxon>
        <taxon>Cucurbitales</taxon>
        <taxon>Cucurbitaceae</taxon>
        <taxon>Benincaseae</taxon>
        <taxon>Citrullus</taxon>
    </lineage>
</organism>
<evidence type="ECO:0000313" key="1">
    <source>
        <dbReference type="EMBL" id="CAK9329776.1"/>
    </source>
</evidence>
<accession>A0ABP0ZAJ5</accession>
<gene>
    <name evidence="1" type="ORF">CITCOLO1_LOCUS22255</name>
</gene>
<proteinExistence type="predicted"/>